<dbReference type="GO" id="GO:0046872">
    <property type="term" value="F:metal ion binding"/>
    <property type="evidence" value="ECO:0007669"/>
    <property type="project" value="UniProtKB-KW"/>
</dbReference>
<evidence type="ECO:0000313" key="7">
    <source>
        <dbReference type="Proteomes" id="UP000282323"/>
    </source>
</evidence>
<dbReference type="InterPro" id="IPR050884">
    <property type="entry name" value="CNP_phosphodiesterase-III"/>
</dbReference>
<dbReference type="InterPro" id="IPR029052">
    <property type="entry name" value="Metallo-depent_PP-like"/>
</dbReference>
<proteinExistence type="inferred from homology"/>
<dbReference type="GO" id="GO:0016787">
    <property type="term" value="F:hydrolase activity"/>
    <property type="evidence" value="ECO:0007669"/>
    <property type="project" value="UniProtKB-KW"/>
</dbReference>
<dbReference type="EMBL" id="REGA01000003">
    <property type="protein sequence ID" value="RQG96515.1"/>
    <property type="molecule type" value="Genomic_DNA"/>
</dbReference>
<evidence type="ECO:0000256" key="1">
    <source>
        <dbReference type="ARBA" id="ARBA00022723"/>
    </source>
</evidence>
<keyword evidence="7" id="KW-1185">Reference proteome</keyword>
<reference evidence="6 7" key="1">
    <citation type="submission" date="2018-10" db="EMBL/GenBank/DDBJ databases">
        <title>Natrarchaeobius chitinivorans gen. nov., sp. nov., and Natrarchaeobius haloalkaliphilus sp. nov., alkaliphilic, chitin-utilizing haloarchaea from hypersaline alkaline lakes.</title>
        <authorList>
            <person name="Sorokin D.Y."/>
            <person name="Elcheninov A.G."/>
            <person name="Kostrikina N.A."/>
            <person name="Bale N.J."/>
            <person name="Sinninghe Damste J.S."/>
            <person name="Khijniak T.V."/>
            <person name="Kublanov I.V."/>
            <person name="Toshchakov S.V."/>
        </authorList>
    </citation>
    <scope>NUCLEOTIDE SEQUENCE [LARGE SCALE GENOMIC DNA]</scope>
    <source>
        <strain evidence="6 7">AArcht4T</strain>
    </source>
</reference>
<sequence>MHEQVKTNGFGSSAERTRMDRHAIADRRTIARFDTPRTDRSTRIAVVSDVHLTLDSPETSSSSGREAVLRRTVRDIRRLAPDGVVFLGDLTDGSAAAATAFDRAAGRLEGSVVGVPGNHDPSPISPRLEPYAEAGPSPVVERIGGVTVVGIDSRGGVTDRQLRRLDRALASASSPSIVALHHALPGPVANLRGAADGAPAETRITDPVTNHGGLLAICRRRNVAVALCGHVHTLDAVRSGGIRQVVAPPLCTPPGGYLLLDVTPSGTAVTFVPVDGLPTLETPPNADPVERWLCRLSASRLRDAPIVTESTARVKGSRP</sequence>
<evidence type="ECO:0000256" key="2">
    <source>
        <dbReference type="ARBA" id="ARBA00022801"/>
    </source>
</evidence>
<comment type="similarity">
    <text evidence="4">Belongs to the cyclic nucleotide phosphodiesterase class-III family.</text>
</comment>
<dbReference type="Proteomes" id="UP000282323">
    <property type="component" value="Unassembled WGS sequence"/>
</dbReference>
<accession>A0A3N6PFU2</accession>
<name>A0A3N6PFU2_NATCH</name>
<comment type="caution">
    <text evidence="6">The sequence shown here is derived from an EMBL/GenBank/DDBJ whole genome shotgun (WGS) entry which is preliminary data.</text>
</comment>
<gene>
    <name evidence="6" type="ORF">EA473_05205</name>
</gene>
<dbReference type="SUPFAM" id="SSF56300">
    <property type="entry name" value="Metallo-dependent phosphatases"/>
    <property type="match status" value="1"/>
</dbReference>
<dbReference type="Gene3D" id="3.60.21.10">
    <property type="match status" value="1"/>
</dbReference>
<evidence type="ECO:0000313" key="6">
    <source>
        <dbReference type="EMBL" id="RQG96515.1"/>
    </source>
</evidence>
<organism evidence="6 7">
    <name type="scientific">Natrarchaeobius chitinivorans</name>
    <dbReference type="NCBI Taxonomy" id="1679083"/>
    <lineage>
        <taxon>Archaea</taxon>
        <taxon>Methanobacteriati</taxon>
        <taxon>Methanobacteriota</taxon>
        <taxon>Stenosarchaea group</taxon>
        <taxon>Halobacteria</taxon>
        <taxon>Halobacteriales</taxon>
        <taxon>Natrialbaceae</taxon>
        <taxon>Natrarchaeobius</taxon>
    </lineage>
</organism>
<dbReference type="PANTHER" id="PTHR42988">
    <property type="entry name" value="PHOSPHOHYDROLASE"/>
    <property type="match status" value="1"/>
</dbReference>
<evidence type="ECO:0000256" key="3">
    <source>
        <dbReference type="ARBA" id="ARBA00023004"/>
    </source>
</evidence>
<dbReference type="PANTHER" id="PTHR42988:SF2">
    <property type="entry name" value="CYCLIC NUCLEOTIDE PHOSPHODIESTERASE CBUA0032-RELATED"/>
    <property type="match status" value="1"/>
</dbReference>
<evidence type="ECO:0000259" key="5">
    <source>
        <dbReference type="Pfam" id="PF00149"/>
    </source>
</evidence>
<evidence type="ECO:0000256" key="4">
    <source>
        <dbReference type="ARBA" id="ARBA00025742"/>
    </source>
</evidence>
<dbReference type="AlphaFoldDB" id="A0A3N6PFU2"/>
<protein>
    <recommendedName>
        <fullName evidence="5">Calcineurin-like phosphoesterase domain-containing protein</fullName>
    </recommendedName>
</protein>
<keyword evidence="2" id="KW-0378">Hydrolase</keyword>
<keyword evidence="3" id="KW-0408">Iron</keyword>
<dbReference type="InterPro" id="IPR004843">
    <property type="entry name" value="Calcineurin-like_PHP"/>
</dbReference>
<dbReference type="Pfam" id="PF00149">
    <property type="entry name" value="Metallophos"/>
    <property type="match status" value="1"/>
</dbReference>
<keyword evidence="1" id="KW-0479">Metal-binding</keyword>
<feature type="domain" description="Calcineurin-like phosphoesterase" evidence="5">
    <location>
        <begin position="43"/>
        <end position="233"/>
    </location>
</feature>